<name>A0ABT2EP34_9BACT</name>
<proteinExistence type="predicted"/>
<dbReference type="InterPro" id="IPR041551">
    <property type="entry name" value="RE_BsaWI"/>
</dbReference>
<organism evidence="2 3">
    <name type="scientific">Candidatus Fervidibacter sacchari</name>
    <dbReference type="NCBI Taxonomy" id="1448929"/>
    <lineage>
        <taxon>Bacteria</taxon>
        <taxon>Candidatus Fervidibacterota</taxon>
        <taxon>Candidatus Fervidibacter</taxon>
    </lineage>
</organism>
<sequence>MTESARQRRVREEGDRWEMYVAEFLRDCLSGEGYSVYREQDLPQELRHRLSLAVPSLWDEIDLNAIGDVGKIFGDVDIVVAKDEEPLVIVSCKLSLHNRLTETLFWSVVYQREGIRVVLATPDKGHGGRSEWGRPDRPNKNRQLARRFLAGVYVENHPDFCPPTVKTNFGDIVKPLRQLPEDIWRWYP</sequence>
<feature type="domain" description="BsaWI restriction endonuclease type 2" evidence="1">
    <location>
        <begin position="74"/>
        <end position="154"/>
    </location>
</feature>
<dbReference type="EMBL" id="JANUCP010000002">
    <property type="protein sequence ID" value="MCS3918658.1"/>
    <property type="molecule type" value="Genomic_DNA"/>
</dbReference>
<dbReference type="Pfam" id="PF18643">
    <property type="entry name" value="RE_BsaWI"/>
    <property type="match status" value="1"/>
</dbReference>
<keyword evidence="3" id="KW-1185">Reference proteome</keyword>
<dbReference type="RefSeq" id="WP_018195065.1">
    <property type="nucleotide sequence ID" value="NZ_CP130454.1"/>
</dbReference>
<accession>A0ABT2EP34</accession>
<evidence type="ECO:0000313" key="2">
    <source>
        <dbReference type="EMBL" id="MCS3918658.1"/>
    </source>
</evidence>
<evidence type="ECO:0000259" key="1">
    <source>
        <dbReference type="Pfam" id="PF18643"/>
    </source>
</evidence>
<reference evidence="2 3" key="1">
    <citation type="submission" date="2022-08" db="EMBL/GenBank/DDBJ databases">
        <title>Bacterial and archaeal communities from various locations to study Microbial Dark Matter (Phase II).</title>
        <authorList>
            <person name="Stepanauskas R."/>
        </authorList>
    </citation>
    <scope>NUCLEOTIDE SEQUENCE [LARGE SCALE GENOMIC DNA]</scope>
    <source>
        <strain evidence="2 3">PD1</strain>
    </source>
</reference>
<dbReference type="Proteomes" id="UP001204798">
    <property type="component" value="Unassembled WGS sequence"/>
</dbReference>
<comment type="caution">
    <text evidence="2">The sequence shown here is derived from an EMBL/GenBank/DDBJ whole genome shotgun (WGS) entry which is preliminary data.</text>
</comment>
<evidence type="ECO:0000313" key="3">
    <source>
        <dbReference type="Proteomes" id="UP001204798"/>
    </source>
</evidence>
<gene>
    <name evidence="2" type="ORF">M2350_001058</name>
</gene>
<protein>
    <recommendedName>
        <fullName evidence="1">BsaWI restriction endonuclease type 2 domain-containing protein</fullName>
    </recommendedName>
</protein>